<dbReference type="InterPro" id="IPR049639">
    <property type="entry name" value="RstR"/>
</dbReference>
<dbReference type="PANTHER" id="PTHR46797:SF1">
    <property type="entry name" value="METHYLPHOSPHONATE SYNTHASE"/>
    <property type="match status" value="1"/>
</dbReference>
<dbReference type="GO" id="GO:0005829">
    <property type="term" value="C:cytosol"/>
    <property type="evidence" value="ECO:0007669"/>
    <property type="project" value="TreeGrafter"/>
</dbReference>
<gene>
    <name evidence="3" type="ORF">B1992_14975</name>
</gene>
<evidence type="ECO:0000313" key="4">
    <source>
        <dbReference type="Proteomes" id="UP000462066"/>
    </source>
</evidence>
<dbReference type="InterPro" id="IPR010982">
    <property type="entry name" value="Lambda_DNA-bd_dom_sf"/>
</dbReference>
<dbReference type="InterPro" id="IPR001387">
    <property type="entry name" value="Cro/C1-type_HTH"/>
</dbReference>
<dbReference type="AlphaFoldDB" id="A0A7V8GJX3"/>
<sequence length="128" mass="14056">MHSTPLHRFRMSIAANLVRLRKAQGLTQTQLAELASLHVNQVRRYETGAAQPSLDGLKKIAVALHVPLDDLVFDPSERGPQGERLNLLFEAVASLPADEQRVVQAVLDGLIVKHRTRQLAEQHAGSGV</sequence>
<dbReference type="InterPro" id="IPR050807">
    <property type="entry name" value="TransReg_Diox_bact_type"/>
</dbReference>
<dbReference type="GO" id="GO:0003700">
    <property type="term" value="F:DNA-binding transcription factor activity"/>
    <property type="evidence" value="ECO:0007669"/>
    <property type="project" value="TreeGrafter"/>
</dbReference>
<comment type="caution">
    <text evidence="3">The sequence shown here is derived from an EMBL/GenBank/DDBJ whole genome shotgun (WGS) entry which is preliminary data.</text>
</comment>
<organism evidence="3 4">
    <name type="scientific">Pseudoxanthomonas broegbernensis</name>
    <dbReference type="NCBI Taxonomy" id="83619"/>
    <lineage>
        <taxon>Bacteria</taxon>
        <taxon>Pseudomonadati</taxon>
        <taxon>Pseudomonadota</taxon>
        <taxon>Gammaproteobacteria</taxon>
        <taxon>Lysobacterales</taxon>
        <taxon>Lysobacteraceae</taxon>
        <taxon>Pseudoxanthomonas</taxon>
    </lineage>
</organism>
<dbReference type="Pfam" id="PF01381">
    <property type="entry name" value="HTH_3"/>
    <property type="match status" value="1"/>
</dbReference>
<dbReference type="SMART" id="SM00530">
    <property type="entry name" value="HTH_XRE"/>
    <property type="match status" value="1"/>
</dbReference>
<dbReference type="PANTHER" id="PTHR46797">
    <property type="entry name" value="HTH-TYPE TRANSCRIPTIONAL REGULATOR"/>
    <property type="match status" value="1"/>
</dbReference>
<evidence type="ECO:0000313" key="3">
    <source>
        <dbReference type="EMBL" id="KAF1684545.1"/>
    </source>
</evidence>
<dbReference type="CDD" id="cd00093">
    <property type="entry name" value="HTH_XRE"/>
    <property type="match status" value="1"/>
</dbReference>
<protein>
    <submittedName>
        <fullName evidence="3">Transcriptional regulator</fullName>
    </submittedName>
</protein>
<dbReference type="Proteomes" id="UP000462066">
    <property type="component" value="Unassembled WGS sequence"/>
</dbReference>
<dbReference type="GO" id="GO:0003677">
    <property type="term" value="F:DNA binding"/>
    <property type="evidence" value="ECO:0007669"/>
    <property type="project" value="UniProtKB-KW"/>
</dbReference>
<accession>A0A7V8GJX3</accession>
<dbReference type="Gene3D" id="1.10.260.40">
    <property type="entry name" value="lambda repressor-like DNA-binding domains"/>
    <property type="match status" value="1"/>
</dbReference>
<reference evidence="3 4" key="1">
    <citation type="submission" date="2017-10" db="EMBL/GenBank/DDBJ databases">
        <title>Whole genome sequencing of Pseudoxanthomonas broegbernensis DSM 12573(T).</title>
        <authorList>
            <person name="Kumar S."/>
            <person name="Bansal K."/>
            <person name="Kaur A."/>
            <person name="Patil P."/>
            <person name="Sharma S."/>
            <person name="Patil P.B."/>
        </authorList>
    </citation>
    <scope>NUCLEOTIDE SEQUENCE [LARGE SCALE GENOMIC DNA]</scope>
    <source>
        <strain evidence="3 4">DSM 12573</strain>
    </source>
</reference>
<name>A0A7V8GJX3_9GAMM</name>
<dbReference type="PROSITE" id="PS50943">
    <property type="entry name" value="HTH_CROC1"/>
    <property type="match status" value="1"/>
</dbReference>
<evidence type="ECO:0000259" key="2">
    <source>
        <dbReference type="PROSITE" id="PS50943"/>
    </source>
</evidence>
<feature type="domain" description="HTH cro/C1-type" evidence="2">
    <location>
        <begin position="17"/>
        <end position="71"/>
    </location>
</feature>
<keyword evidence="4" id="KW-1185">Reference proteome</keyword>
<dbReference type="SUPFAM" id="SSF47413">
    <property type="entry name" value="lambda repressor-like DNA-binding domains"/>
    <property type="match status" value="1"/>
</dbReference>
<proteinExistence type="predicted"/>
<keyword evidence="1" id="KW-0238">DNA-binding</keyword>
<dbReference type="NCBIfam" id="NF041951">
    <property type="entry name" value="phage_RstR"/>
    <property type="match status" value="1"/>
</dbReference>
<evidence type="ECO:0000256" key="1">
    <source>
        <dbReference type="ARBA" id="ARBA00023125"/>
    </source>
</evidence>
<dbReference type="EMBL" id="MWIP01000032">
    <property type="protein sequence ID" value="KAF1684545.1"/>
    <property type="molecule type" value="Genomic_DNA"/>
</dbReference>